<keyword evidence="1" id="KW-0812">Transmembrane</keyword>
<comment type="caution">
    <text evidence="2">The sequence shown here is derived from an EMBL/GenBank/DDBJ whole genome shotgun (WGS) entry which is preliminary data.</text>
</comment>
<proteinExistence type="predicted"/>
<organism evidence="2 3">
    <name type="scientific">Aspergillus steynii IBT 23096</name>
    <dbReference type="NCBI Taxonomy" id="1392250"/>
    <lineage>
        <taxon>Eukaryota</taxon>
        <taxon>Fungi</taxon>
        <taxon>Dikarya</taxon>
        <taxon>Ascomycota</taxon>
        <taxon>Pezizomycotina</taxon>
        <taxon>Eurotiomycetes</taxon>
        <taxon>Eurotiomycetidae</taxon>
        <taxon>Eurotiales</taxon>
        <taxon>Aspergillaceae</taxon>
        <taxon>Aspergillus</taxon>
        <taxon>Aspergillus subgen. Circumdati</taxon>
    </lineage>
</organism>
<keyword evidence="3" id="KW-1185">Reference proteome</keyword>
<dbReference type="AlphaFoldDB" id="A0A2I2GAK7"/>
<dbReference type="GeneID" id="36550124"/>
<sequence>MFCSTGLLTEYCVRFGLILWIIADQETQSLSGVLFTYLSLISLILLIYSKKAQILRYSSFCDAIQISSSNMSQFCDSYFTILFSEVLSLSFSLYHDLIELIWLYGSVHECIHQIKTRKAHALEVLAPRYCRSWILPSCFRTLASTLPVSKCSFF</sequence>
<name>A0A2I2GAK7_9EURO</name>
<dbReference type="Proteomes" id="UP000234275">
    <property type="component" value="Unassembled WGS sequence"/>
</dbReference>
<dbReference type="VEuPathDB" id="FungiDB:P170DRAFT_133508"/>
<evidence type="ECO:0000313" key="2">
    <source>
        <dbReference type="EMBL" id="PLB49907.1"/>
    </source>
</evidence>
<dbReference type="EMBL" id="MSFO01000003">
    <property type="protein sequence ID" value="PLB49907.1"/>
    <property type="molecule type" value="Genomic_DNA"/>
</dbReference>
<gene>
    <name evidence="2" type="ORF">P170DRAFT_133508</name>
</gene>
<feature type="transmembrane region" description="Helical" evidence="1">
    <location>
        <begin position="29"/>
        <end position="48"/>
    </location>
</feature>
<dbReference type="RefSeq" id="XP_024705209.1">
    <property type="nucleotide sequence ID" value="XM_024842428.1"/>
</dbReference>
<evidence type="ECO:0000313" key="3">
    <source>
        <dbReference type="Proteomes" id="UP000234275"/>
    </source>
</evidence>
<reference evidence="2 3" key="1">
    <citation type="submission" date="2016-12" db="EMBL/GenBank/DDBJ databases">
        <title>The genomes of Aspergillus section Nigri reveals drivers in fungal speciation.</title>
        <authorList>
            <consortium name="DOE Joint Genome Institute"/>
            <person name="Vesth T.C."/>
            <person name="Nybo J."/>
            <person name="Theobald S."/>
            <person name="Brandl J."/>
            <person name="Frisvad J.C."/>
            <person name="Nielsen K.F."/>
            <person name="Lyhne E.K."/>
            <person name="Kogle M.E."/>
            <person name="Kuo A."/>
            <person name="Riley R."/>
            <person name="Clum A."/>
            <person name="Nolan M."/>
            <person name="Lipzen A."/>
            <person name="Salamov A."/>
            <person name="Henrissat B."/>
            <person name="Wiebenga A."/>
            <person name="De Vries R.P."/>
            <person name="Grigoriev I.V."/>
            <person name="Mortensen U.H."/>
            <person name="Andersen M.R."/>
            <person name="Baker S.E."/>
        </authorList>
    </citation>
    <scope>NUCLEOTIDE SEQUENCE [LARGE SCALE GENOMIC DNA]</scope>
    <source>
        <strain evidence="2 3">IBT 23096</strain>
    </source>
</reference>
<keyword evidence="1" id="KW-0472">Membrane</keyword>
<keyword evidence="1" id="KW-1133">Transmembrane helix</keyword>
<evidence type="ECO:0000256" key="1">
    <source>
        <dbReference type="SAM" id="Phobius"/>
    </source>
</evidence>
<protein>
    <submittedName>
        <fullName evidence="2">Uncharacterized protein</fullName>
    </submittedName>
</protein>
<accession>A0A2I2GAK7</accession>